<dbReference type="GO" id="GO:0007015">
    <property type="term" value="P:actin filament organization"/>
    <property type="evidence" value="ECO:0007669"/>
    <property type="project" value="TreeGrafter"/>
</dbReference>
<dbReference type="PROSITE" id="PS51126">
    <property type="entry name" value="DILUTE"/>
    <property type="match status" value="1"/>
</dbReference>
<organism evidence="12 13">
    <name type="scientific">Hamiltosporidium magnivora</name>
    <dbReference type="NCBI Taxonomy" id="148818"/>
    <lineage>
        <taxon>Eukaryota</taxon>
        <taxon>Fungi</taxon>
        <taxon>Fungi incertae sedis</taxon>
        <taxon>Microsporidia</taxon>
        <taxon>Dubosqiidae</taxon>
        <taxon>Hamiltosporidium</taxon>
    </lineage>
</organism>
<sequence>GIANLINEESINTIGSINGLYNKIYKYNNNNKSLIKNKKDNTVIVKHYACPVEYELKGFIEKNREKCCKGVICSINNRFIREIRDSNSSRDVGGVSNSSRDVGGVSDSSRDVGGVSNSMDTEYDYKGVSNSSRDVGGVSNKSSNNSIDGYNSKGYKDSNKDSNNTNNTHIPNNTTAVAYFKNSIDILFKKIRGTHIHYIRCIKPGVRGFDSLYVIKQLKACGVLETIEMCKNTYPQDMYIEEFIERYSMLACGENNDMLEGDRGVNDSSTNYKGDNDNGSNYKGVSNKDKQQDLVNNSTNTLHPSIPNNTTVNNSIINIFNSLNDKTFLYKIGKTRIFFDYKLLGLLENKRIEYYKKHKIIVKGVILYLYLEGVKMCYNRLLVRVKGDIERRLNERSMDVYDISNRCYTEDVDDKGGVGSMDNRVEESSRDKGVLNNSRDKGVLNNSKDKGVINNSTISSRDKGVLNNSTVCSSVKGMLNNSRDKGVLNNSTVCSSVKGMLNNSRDKGVLNNRSLSTNYKGVLNNSTISSSDKGMLNNSNQETLNTKYNPALDKLDFNILQETHNNSTDSVNIIKNITPFNHTPINNTSSSEINILKHKLKKYENFYKIPCKNCRALEVKYKAQTEALKDRNNLLIENESIKKELNRLKKEINRNSVTGSDISSTYKGYNGNSVTGSNISNTSKECNSNTTSNNTSTTLTNNTISTDNSITNTTSFDQERRIFLSKIQKLEEELKRLKTTPETPKIHFSNPYEIIGCLLEAFIQHCPTFTTDPLPKEEALSLAHTLYQSVLLLMNVRKDPSISELIGVIVDSVRDRIPLISNDIYKVCFILSNVIELKCIINNEILRHSKEGVSSKDCSGGLSNSSKDSLINNTSGSTSNTNTSYTSSNSYPSNSTNPSTSTNTSYTNPSTNTYTKTPYFIPFCSDGVICELEEVIEVLFTCMVNYYRRVLMDYIPYSIIEYQGLKEFKCKEGFFNGWGGGGVSINKLVGVLDWMYGMLIFYCLPLNFCMEGVNYILKVINSVSFNALLVHKGVLCLNRGIQINNNLNFIEKFCRDIEYSEGVLNMGHIKSVVKLINYVNAGAKLETIMDECSFLNVLQVKILFSKFKKEECCYEVKVADFSMEKFIREPKVYVPGVKEYSYHTFSVPRFLPSKYISSILGNI</sequence>
<dbReference type="Gene3D" id="3.30.70.1590">
    <property type="match status" value="1"/>
</dbReference>
<feature type="region of interest" description="Disordered" evidence="9">
    <location>
        <begin position="87"/>
        <end position="172"/>
    </location>
</feature>
<feature type="compositionally biased region" description="Basic and acidic residues" evidence="9">
    <location>
        <begin position="423"/>
        <end position="451"/>
    </location>
</feature>
<reference evidence="12 13" key="1">
    <citation type="submission" date="2017-12" db="EMBL/GenBank/DDBJ databases">
        <authorList>
            <person name="Pombert J.-F."/>
            <person name="Haag K.L."/>
            <person name="Ebert D."/>
        </authorList>
    </citation>
    <scope>NUCLEOTIDE SEQUENCE [LARGE SCALE GENOMIC DNA]</scope>
    <source>
        <strain evidence="12">IL-BN-2</strain>
    </source>
</reference>
<evidence type="ECO:0000256" key="6">
    <source>
        <dbReference type="ARBA" id="ARBA00023203"/>
    </source>
</evidence>
<dbReference type="SUPFAM" id="SSF52540">
    <property type="entry name" value="P-loop containing nucleoside triphosphate hydrolases"/>
    <property type="match status" value="1"/>
</dbReference>
<dbReference type="AlphaFoldDB" id="A0A4Q9L562"/>
<gene>
    <name evidence="12" type="ORF">CWI39_1320p0010</name>
</gene>
<dbReference type="GO" id="GO:0005737">
    <property type="term" value="C:cytoplasm"/>
    <property type="evidence" value="ECO:0007669"/>
    <property type="project" value="TreeGrafter"/>
</dbReference>
<evidence type="ECO:0000256" key="5">
    <source>
        <dbReference type="ARBA" id="ARBA00023175"/>
    </source>
</evidence>
<evidence type="ECO:0000256" key="4">
    <source>
        <dbReference type="ARBA" id="ARBA00023123"/>
    </source>
</evidence>
<feature type="compositionally biased region" description="Low complexity" evidence="9">
    <location>
        <begin position="872"/>
        <end position="908"/>
    </location>
</feature>
<dbReference type="Pfam" id="PF00063">
    <property type="entry name" value="Myosin_head"/>
    <property type="match status" value="1"/>
</dbReference>
<dbReference type="Gene3D" id="1.20.58.530">
    <property type="match status" value="2"/>
</dbReference>
<dbReference type="InterPro" id="IPR036961">
    <property type="entry name" value="Kinesin_motor_dom_sf"/>
</dbReference>
<dbReference type="PROSITE" id="PS51456">
    <property type="entry name" value="MYOSIN_MOTOR"/>
    <property type="match status" value="1"/>
</dbReference>
<dbReference type="Pfam" id="PF01843">
    <property type="entry name" value="DIL"/>
    <property type="match status" value="1"/>
</dbReference>
<dbReference type="Gene3D" id="3.40.850.10">
    <property type="entry name" value="Kinesin motor domain"/>
    <property type="match status" value="1"/>
</dbReference>
<keyword evidence="1" id="KW-0547">Nucleotide-binding</keyword>
<comment type="caution">
    <text evidence="7">Lacks conserved residue(s) required for the propagation of feature annotation.</text>
</comment>
<feature type="coiled-coil region" evidence="8">
    <location>
        <begin position="631"/>
        <end position="658"/>
    </location>
</feature>
<dbReference type="InterPro" id="IPR027417">
    <property type="entry name" value="P-loop_NTPase"/>
</dbReference>
<protein>
    <submittedName>
        <fullName evidence="12">Myosin head domain-containing protein</fullName>
    </submittedName>
</protein>
<dbReference type="VEuPathDB" id="MicrosporidiaDB:CWI36_1347p0010"/>
<feature type="non-terminal residue" evidence="12">
    <location>
        <position position="1"/>
    </location>
</feature>
<feature type="compositionally biased region" description="Low complexity" evidence="9">
    <location>
        <begin position="161"/>
        <end position="172"/>
    </location>
</feature>
<dbReference type="PANTHER" id="PTHR13140:SF706">
    <property type="entry name" value="DILUTE CLASS UNCONVENTIONAL MYOSIN, ISOFORM C"/>
    <property type="match status" value="1"/>
</dbReference>
<dbReference type="VEuPathDB" id="MicrosporidiaDB:CWI39_1320p0010"/>
<evidence type="ECO:0000259" key="11">
    <source>
        <dbReference type="PROSITE" id="PS51456"/>
    </source>
</evidence>
<comment type="caution">
    <text evidence="12">The sequence shown here is derived from an EMBL/GenBank/DDBJ whole genome shotgun (WGS) entry which is preliminary data.</text>
</comment>
<feature type="compositionally biased region" description="Low complexity" evidence="9">
    <location>
        <begin position="91"/>
        <end position="118"/>
    </location>
</feature>
<feature type="domain" description="Dilute" evidence="10">
    <location>
        <begin position="926"/>
        <end position="1129"/>
    </location>
</feature>
<accession>A0A4Q9L562</accession>
<evidence type="ECO:0000313" key="13">
    <source>
        <dbReference type="Proteomes" id="UP000293045"/>
    </source>
</evidence>
<dbReference type="GO" id="GO:0000146">
    <property type="term" value="F:microfilament motor activity"/>
    <property type="evidence" value="ECO:0007669"/>
    <property type="project" value="TreeGrafter"/>
</dbReference>
<dbReference type="GO" id="GO:0051015">
    <property type="term" value="F:actin filament binding"/>
    <property type="evidence" value="ECO:0007669"/>
    <property type="project" value="TreeGrafter"/>
</dbReference>
<feature type="compositionally biased region" description="Polar residues" evidence="9">
    <location>
        <begin position="266"/>
        <end position="284"/>
    </location>
</feature>
<evidence type="ECO:0000256" key="9">
    <source>
        <dbReference type="SAM" id="MobiDB-lite"/>
    </source>
</evidence>
<feature type="region of interest" description="Disordered" evidence="9">
    <location>
        <begin position="414"/>
        <end position="456"/>
    </location>
</feature>
<dbReference type="InterPro" id="IPR001609">
    <property type="entry name" value="Myosin_head_motor_dom-like"/>
</dbReference>
<dbReference type="PANTHER" id="PTHR13140">
    <property type="entry name" value="MYOSIN"/>
    <property type="match status" value="1"/>
</dbReference>
<dbReference type="SMART" id="SM01132">
    <property type="entry name" value="DIL"/>
    <property type="match status" value="1"/>
</dbReference>
<feature type="region of interest" description="Disordered" evidence="9">
    <location>
        <begin position="869"/>
        <end position="908"/>
    </location>
</feature>
<evidence type="ECO:0000256" key="2">
    <source>
        <dbReference type="ARBA" id="ARBA00022840"/>
    </source>
</evidence>
<keyword evidence="5" id="KW-0505">Motor protein</keyword>
<feature type="domain" description="Myosin motor" evidence="11">
    <location>
        <begin position="1"/>
        <end position="352"/>
    </location>
</feature>
<evidence type="ECO:0000256" key="1">
    <source>
        <dbReference type="ARBA" id="ARBA00022741"/>
    </source>
</evidence>
<dbReference type="InterPro" id="IPR002710">
    <property type="entry name" value="Dilute_dom"/>
</dbReference>
<feature type="region of interest" description="Disordered" evidence="9">
    <location>
        <begin position="263"/>
        <end position="288"/>
    </location>
</feature>
<dbReference type="EMBL" id="PIXR01001320">
    <property type="protein sequence ID" value="TBU01720.1"/>
    <property type="molecule type" value="Genomic_DNA"/>
</dbReference>
<evidence type="ECO:0000256" key="3">
    <source>
        <dbReference type="ARBA" id="ARBA00023054"/>
    </source>
</evidence>
<dbReference type="Proteomes" id="UP000293045">
    <property type="component" value="Unassembled WGS sequence"/>
</dbReference>
<dbReference type="GO" id="GO:0016020">
    <property type="term" value="C:membrane"/>
    <property type="evidence" value="ECO:0007669"/>
    <property type="project" value="TreeGrafter"/>
</dbReference>
<keyword evidence="3 8" id="KW-0175">Coiled coil</keyword>
<evidence type="ECO:0000256" key="7">
    <source>
        <dbReference type="PROSITE-ProRule" id="PRU00782"/>
    </source>
</evidence>
<comment type="similarity">
    <text evidence="7">Belongs to the TRAFAC class myosin-kinesin ATPase superfamily. Myosin family.</text>
</comment>
<evidence type="ECO:0000256" key="8">
    <source>
        <dbReference type="SAM" id="Coils"/>
    </source>
</evidence>
<evidence type="ECO:0000313" key="12">
    <source>
        <dbReference type="EMBL" id="TBU01720.1"/>
    </source>
</evidence>
<dbReference type="Gene3D" id="1.20.120.720">
    <property type="entry name" value="Myosin VI head, motor domain, U50 subdomain"/>
    <property type="match status" value="1"/>
</dbReference>
<evidence type="ECO:0000259" key="10">
    <source>
        <dbReference type="PROSITE" id="PS51126"/>
    </source>
</evidence>
<feature type="region of interest" description="Disordered" evidence="9">
    <location>
        <begin position="680"/>
        <end position="704"/>
    </location>
</feature>
<keyword evidence="4 7" id="KW-0518">Myosin</keyword>
<dbReference type="GO" id="GO:0005524">
    <property type="term" value="F:ATP binding"/>
    <property type="evidence" value="ECO:0007669"/>
    <property type="project" value="UniProtKB-KW"/>
</dbReference>
<dbReference type="GO" id="GO:0016459">
    <property type="term" value="C:myosin complex"/>
    <property type="evidence" value="ECO:0007669"/>
    <property type="project" value="UniProtKB-KW"/>
</dbReference>
<name>A0A4Q9L562_9MICR</name>
<keyword evidence="2" id="KW-0067">ATP-binding</keyword>
<keyword evidence="6 7" id="KW-0009">Actin-binding</keyword>
<proteinExistence type="inferred from homology"/>